<sequence length="51" mass="5951">HLVQYMNNDFSQNMVANAIYQKLNNYWPIMDEASQISSLLDPRTKLSAFKT</sequence>
<evidence type="ECO:0000313" key="1">
    <source>
        <dbReference type="EMBL" id="CAG8695591.1"/>
    </source>
</evidence>
<protein>
    <submittedName>
        <fullName evidence="1">7689_t:CDS:1</fullName>
    </submittedName>
</protein>
<evidence type="ECO:0000313" key="2">
    <source>
        <dbReference type="Proteomes" id="UP000789831"/>
    </source>
</evidence>
<reference evidence="1" key="1">
    <citation type="submission" date="2021-06" db="EMBL/GenBank/DDBJ databases">
        <authorList>
            <person name="Kallberg Y."/>
            <person name="Tangrot J."/>
            <person name="Rosling A."/>
        </authorList>
    </citation>
    <scope>NUCLEOTIDE SEQUENCE</scope>
    <source>
        <strain evidence="1">MT106</strain>
    </source>
</reference>
<dbReference type="Proteomes" id="UP000789831">
    <property type="component" value="Unassembled WGS sequence"/>
</dbReference>
<comment type="caution">
    <text evidence="1">The sequence shown here is derived from an EMBL/GenBank/DDBJ whole genome shotgun (WGS) entry which is preliminary data.</text>
</comment>
<gene>
    <name evidence="1" type="ORF">AGERDE_LOCUS13260</name>
</gene>
<name>A0A9N9HIV7_9GLOM</name>
<dbReference type="EMBL" id="CAJVPL010016403">
    <property type="protein sequence ID" value="CAG8695591.1"/>
    <property type="molecule type" value="Genomic_DNA"/>
</dbReference>
<proteinExistence type="predicted"/>
<dbReference type="OrthoDB" id="2350995at2759"/>
<keyword evidence="2" id="KW-1185">Reference proteome</keyword>
<dbReference type="AlphaFoldDB" id="A0A9N9HIV7"/>
<organism evidence="1 2">
    <name type="scientific">Ambispora gerdemannii</name>
    <dbReference type="NCBI Taxonomy" id="144530"/>
    <lineage>
        <taxon>Eukaryota</taxon>
        <taxon>Fungi</taxon>
        <taxon>Fungi incertae sedis</taxon>
        <taxon>Mucoromycota</taxon>
        <taxon>Glomeromycotina</taxon>
        <taxon>Glomeromycetes</taxon>
        <taxon>Archaeosporales</taxon>
        <taxon>Ambisporaceae</taxon>
        <taxon>Ambispora</taxon>
    </lineage>
</organism>
<accession>A0A9N9HIV7</accession>
<feature type="non-terminal residue" evidence="1">
    <location>
        <position position="1"/>
    </location>
</feature>